<name>A0A098RYZ8_9BACT</name>
<sequence>MTRLLLSIEKKDDLAQILALAKRLGVPVSPGALLSPGVLLSLNEEEMEFYQGLSSAYEEVKLMVDGKKEKKSLKTFLDER</sequence>
<dbReference type="Proteomes" id="UP000029736">
    <property type="component" value="Unassembled WGS sequence"/>
</dbReference>
<keyword evidence="2" id="KW-1185">Reference proteome</keyword>
<proteinExistence type="predicted"/>
<reference evidence="1 2" key="1">
    <citation type="journal article" date="2014" name="Int. J. Syst. Evol. Microbiol.">
        <title>Phaeodactylibacter xiamenensis gen. nov., sp. nov., a member of the family Saprospiraceae isolated from the marine alga Phaeodactylum tricornutum.</title>
        <authorList>
            <person name="Chen Z.Jr."/>
            <person name="Lei X."/>
            <person name="Lai Q."/>
            <person name="Li Y."/>
            <person name="Zhang B."/>
            <person name="Zhang J."/>
            <person name="Zhang H."/>
            <person name="Yang L."/>
            <person name="Zheng W."/>
            <person name="Tian Y."/>
            <person name="Yu Z."/>
            <person name="Xu H.Jr."/>
            <person name="Zheng T."/>
        </authorList>
    </citation>
    <scope>NUCLEOTIDE SEQUENCE [LARGE SCALE GENOMIC DNA]</scope>
    <source>
        <strain evidence="1 2">KD52</strain>
    </source>
</reference>
<comment type="caution">
    <text evidence="1">The sequence shown here is derived from an EMBL/GenBank/DDBJ whole genome shotgun (WGS) entry which is preliminary data.</text>
</comment>
<protein>
    <submittedName>
        <fullName evidence="1">Uncharacterized protein</fullName>
    </submittedName>
</protein>
<accession>A0A098RYZ8</accession>
<dbReference type="EMBL" id="JPOS01000093">
    <property type="protein sequence ID" value="KGE85096.1"/>
    <property type="molecule type" value="Genomic_DNA"/>
</dbReference>
<dbReference type="STRING" id="1524460.IX84_29825"/>
<evidence type="ECO:0000313" key="2">
    <source>
        <dbReference type="Proteomes" id="UP000029736"/>
    </source>
</evidence>
<organism evidence="1 2">
    <name type="scientific">Phaeodactylibacter xiamenensis</name>
    <dbReference type="NCBI Taxonomy" id="1524460"/>
    <lineage>
        <taxon>Bacteria</taxon>
        <taxon>Pseudomonadati</taxon>
        <taxon>Bacteroidota</taxon>
        <taxon>Saprospiria</taxon>
        <taxon>Saprospirales</taxon>
        <taxon>Haliscomenobacteraceae</taxon>
        <taxon>Phaeodactylibacter</taxon>
    </lineage>
</organism>
<dbReference type="RefSeq" id="WP_044229464.1">
    <property type="nucleotide sequence ID" value="NZ_JBKAGJ010000040.1"/>
</dbReference>
<dbReference type="AlphaFoldDB" id="A0A098RYZ8"/>
<gene>
    <name evidence="1" type="ORF">IX84_29825</name>
</gene>
<evidence type="ECO:0000313" key="1">
    <source>
        <dbReference type="EMBL" id="KGE85096.1"/>
    </source>
</evidence>